<proteinExistence type="inferred from homology"/>
<keyword evidence="6" id="KW-0742">SOS response</keyword>
<dbReference type="InterPro" id="IPR042174">
    <property type="entry name" value="RecF_2"/>
</dbReference>
<dbReference type="GO" id="GO:0005524">
    <property type="term" value="F:ATP binding"/>
    <property type="evidence" value="ECO:0007669"/>
    <property type="project" value="UniProtKB-UniRule"/>
</dbReference>
<evidence type="ECO:0000259" key="7">
    <source>
        <dbReference type="Pfam" id="PF02463"/>
    </source>
</evidence>
<dbReference type="RefSeq" id="WP_133540616.1">
    <property type="nucleotide sequence ID" value="NZ_SNXI01000021.1"/>
</dbReference>
<dbReference type="Gene3D" id="1.20.1050.90">
    <property type="entry name" value="RecF/RecN/SMC, N-terminal domain"/>
    <property type="match status" value="1"/>
</dbReference>
<keyword evidence="9" id="KW-1185">Reference proteome</keyword>
<keyword evidence="2 6" id="KW-0235">DNA replication</keyword>
<dbReference type="GO" id="GO:0006260">
    <property type="term" value="P:DNA replication"/>
    <property type="evidence" value="ECO:0007669"/>
    <property type="project" value="UniProtKB-UniRule"/>
</dbReference>
<protein>
    <recommendedName>
        <fullName evidence="6">DNA replication and repair protein RecF</fullName>
    </recommendedName>
</protein>
<evidence type="ECO:0000313" key="8">
    <source>
        <dbReference type="EMBL" id="TDP28459.1"/>
    </source>
</evidence>
<keyword evidence="6" id="KW-0234">DNA repair</keyword>
<dbReference type="SUPFAM" id="SSF52540">
    <property type="entry name" value="P-loop containing nucleoside triphosphate hydrolases"/>
    <property type="match status" value="1"/>
</dbReference>
<keyword evidence="5 6" id="KW-0238">DNA-binding</keyword>
<keyword evidence="4 6" id="KW-0067">ATP-binding</keyword>
<evidence type="ECO:0000256" key="6">
    <source>
        <dbReference type="HAMAP-Rule" id="MF_00365"/>
    </source>
</evidence>
<keyword evidence="3 6" id="KW-0547">Nucleotide-binding</keyword>
<dbReference type="AlphaFoldDB" id="A0A4R6NX73"/>
<feature type="binding site" evidence="6">
    <location>
        <begin position="30"/>
        <end position="37"/>
    </location>
    <ligand>
        <name>ATP</name>
        <dbReference type="ChEBI" id="CHEBI:30616"/>
    </ligand>
</feature>
<comment type="function">
    <text evidence="6">The RecF protein is involved in DNA metabolism; it is required for DNA replication and normal SOS inducibility. RecF binds preferentially to single-stranded, linear DNA. It also seems to bind ATP.</text>
</comment>
<dbReference type="Pfam" id="PF02463">
    <property type="entry name" value="SMC_N"/>
    <property type="match status" value="1"/>
</dbReference>
<dbReference type="GO" id="GO:0003697">
    <property type="term" value="F:single-stranded DNA binding"/>
    <property type="evidence" value="ECO:0007669"/>
    <property type="project" value="UniProtKB-UniRule"/>
</dbReference>
<dbReference type="Gene3D" id="3.40.50.300">
    <property type="entry name" value="P-loop containing nucleotide triphosphate hydrolases"/>
    <property type="match status" value="1"/>
</dbReference>
<keyword evidence="1 6" id="KW-0963">Cytoplasm</keyword>
<dbReference type="PANTHER" id="PTHR32182">
    <property type="entry name" value="DNA REPLICATION AND REPAIR PROTEIN RECF"/>
    <property type="match status" value="1"/>
</dbReference>
<organism evidence="8 9">
    <name type="scientific">Idiomarina aquatica</name>
    <dbReference type="NCBI Taxonomy" id="1327752"/>
    <lineage>
        <taxon>Bacteria</taxon>
        <taxon>Pseudomonadati</taxon>
        <taxon>Pseudomonadota</taxon>
        <taxon>Gammaproteobacteria</taxon>
        <taxon>Alteromonadales</taxon>
        <taxon>Idiomarinaceae</taxon>
        <taxon>Idiomarina</taxon>
    </lineage>
</organism>
<keyword evidence="6" id="KW-0227">DNA damage</keyword>
<dbReference type="GO" id="GO:0005737">
    <property type="term" value="C:cytoplasm"/>
    <property type="evidence" value="ECO:0007669"/>
    <property type="project" value="UniProtKB-SubCell"/>
</dbReference>
<comment type="caution">
    <text evidence="8">The sequence shown here is derived from an EMBL/GenBank/DDBJ whole genome shotgun (WGS) entry which is preliminary data.</text>
</comment>
<dbReference type="PANTHER" id="PTHR32182:SF0">
    <property type="entry name" value="DNA REPLICATION AND REPAIR PROTEIN RECF"/>
    <property type="match status" value="1"/>
</dbReference>
<sequence>MRVVRFMGEDFRNFKRVEFSPHNNVNIIFGDNGSGKTSLLEALYLFGFGRSFRPGGFRPLINSQAEKFTLFIEAKSDSGDALNKFGMARYQGGDNQIRINGGGNTKLSELASYFPVQLFTPESVDVVYGGPSGRRQLIDWGVFHVEHSFFEVWSNYNKVLQHRNKLLKRNRSNYSLSQDKFWLDQLSKYGEKITLLRKQYLSNLRKYFLDTTKLFLPNVTLDVSLKLGWDQNKTFEEALTSALDSDLKYGHTTVGPHKADLTITADGVSAREYLSRGQMKVLVASLKLSQAQLLRETTGKSCIIIVDDLTSELDRENQKKFCAVLENSGSQVFLSTVSINNLTENFKERPEMFHVEQGILKRHIEK</sequence>
<dbReference type="Proteomes" id="UP000295531">
    <property type="component" value="Unassembled WGS sequence"/>
</dbReference>
<dbReference type="InterPro" id="IPR027417">
    <property type="entry name" value="P-loop_NTPase"/>
</dbReference>
<dbReference type="HAMAP" id="MF_00365">
    <property type="entry name" value="RecF"/>
    <property type="match status" value="1"/>
</dbReference>
<evidence type="ECO:0000256" key="5">
    <source>
        <dbReference type="ARBA" id="ARBA00023125"/>
    </source>
</evidence>
<evidence type="ECO:0000256" key="3">
    <source>
        <dbReference type="ARBA" id="ARBA00022741"/>
    </source>
</evidence>
<dbReference type="GO" id="GO:0006302">
    <property type="term" value="P:double-strand break repair"/>
    <property type="evidence" value="ECO:0007669"/>
    <property type="project" value="TreeGrafter"/>
</dbReference>
<dbReference type="GO" id="GO:0000731">
    <property type="term" value="P:DNA synthesis involved in DNA repair"/>
    <property type="evidence" value="ECO:0007669"/>
    <property type="project" value="TreeGrafter"/>
</dbReference>
<feature type="domain" description="RecF/RecN/SMC N-terminal" evidence="7">
    <location>
        <begin position="5"/>
        <end position="359"/>
    </location>
</feature>
<evidence type="ECO:0000256" key="1">
    <source>
        <dbReference type="ARBA" id="ARBA00022490"/>
    </source>
</evidence>
<dbReference type="GO" id="GO:0009432">
    <property type="term" value="P:SOS response"/>
    <property type="evidence" value="ECO:0007669"/>
    <property type="project" value="UniProtKB-UniRule"/>
</dbReference>
<evidence type="ECO:0000256" key="4">
    <source>
        <dbReference type="ARBA" id="ARBA00022840"/>
    </source>
</evidence>
<comment type="subcellular location">
    <subcellularLocation>
        <location evidence="6">Cytoplasm</location>
    </subcellularLocation>
</comment>
<dbReference type="InterPro" id="IPR003395">
    <property type="entry name" value="RecF/RecN/SMC_N"/>
</dbReference>
<evidence type="ECO:0000313" key="9">
    <source>
        <dbReference type="Proteomes" id="UP000295531"/>
    </source>
</evidence>
<dbReference type="InterPro" id="IPR001238">
    <property type="entry name" value="DNA-binding_RecF"/>
</dbReference>
<accession>A0A4R6NX73</accession>
<gene>
    <name evidence="6" type="primary">recF</name>
    <name evidence="8" type="ORF">DEU29_12134</name>
</gene>
<name>A0A4R6NX73_9GAMM</name>
<dbReference type="OrthoDB" id="9803889at2"/>
<comment type="similarity">
    <text evidence="6">Belongs to the RecF family.</text>
</comment>
<reference evidence="8 9" key="1">
    <citation type="submission" date="2019-03" db="EMBL/GenBank/DDBJ databases">
        <title>Freshwater and sediment microbial communities from various areas in North America, analyzing microbe dynamics in response to fracking.</title>
        <authorList>
            <person name="Lamendella R."/>
        </authorList>
    </citation>
    <scope>NUCLEOTIDE SEQUENCE [LARGE SCALE GENOMIC DNA]</scope>
    <source>
        <strain evidence="8 9">18_TX</strain>
    </source>
</reference>
<dbReference type="NCBIfam" id="TIGR00611">
    <property type="entry name" value="recf"/>
    <property type="match status" value="1"/>
</dbReference>
<dbReference type="EMBL" id="SNXI01000021">
    <property type="protein sequence ID" value="TDP28459.1"/>
    <property type="molecule type" value="Genomic_DNA"/>
</dbReference>
<evidence type="ECO:0000256" key="2">
    <source>
        <dbReference type="ARBA" id="ARBA00022705"/>
    </source>
</evidence>